<dbReference type="EMBL" id="RHFK02000008">
    <property type="protein sequence ID" value="TWW71967.1"/>
    <property type="molecule type" value="Genomic_DNA"/>
</dbReference>
<dbReference type="Proteomes" id="UP000324091">
    <property type="component" value="Chromosome 16"/>
</dbReference>
<proteinExistence type="predicted"/>
<comment type="caution">
    <text evidence="2">The sequence shown here is derived from an EMBL/GenBank/DDBJ whole genome shotgun (WGS) entry which is preliminary data.</text>
</comment>
<feature type="compositionally biased region" description="Basic and acidic residues" evidence="1">
    <location>
        <begin position="49"/>
        <end position="59"/>
    </location>
</feature>
<accession>A0A5C6P1K1</accession>
<name>A0A5C6P1K1_9TELE</name>
<evidence type="ECO:0000313" key="3">
    <source>
        <dbReference type="Proteomes" id="UP000324091"/>
    </source>
</evidence>
<feature type="compositionally biased region" description="Polar residues" evidence="1">
    <location>
        <begin position="125"/>
        <end position="138"/>
    </location>
</feature>
<feature type="compositionally biased region" description="Basic and acidic residues" evidence="1">
    <location>
        <begin position="70"/>
        <end position="81"/>
    </location>
</feature>
<protein>
    <submittedName>
        <fullName evidence="2">Uncharacterized protein</fullName>
    </submittedName>
</protein>
<feature type="region of interest" description="Disordered" evidence="1">
    <location>
        <begin position="29"/>
        <end position="138"/>
    </location>
</feature>
<gene>
    <name evidence="2" type="ORF">D4764_16G0004640</name>
</gene>
<evidence type="ECO:0000256" key="1">
    <source>
        <dbReference type="SAM" id="MobiDB-lite"/>
    </source>
</evidence>
<dbReference type="AlphaFoldDB" id="A0A5C6P1K1"/>
<evidence type="ECO:0000313" key="2">
    <source>
        <dbReference type="EMBL" id="TWW71967.1"/>
    </source>
</evidence>
<sequence length="189" mass="20830">MGSGTSRGKKVAPACVVQVASIKASCKPVKRPLQPPKIHAILRNARKCAQRDRHREGHDSGSSGEDNDGERDAVPERRGWVSEKTTPAKKSSKTYGLCHARREGEEDSGPEEPHAPRGANKRKNTTFPKHQIKSSSRGFLTTEVLLKDVARPHKQPTFGGCHSSPLPMPIILYDGSEEELMDTIEREFS</sequence>
<organism evidence="2 3">
    <name type="scientific">Takifugu flavidus</name>
    <name type="common">sansaifugu</name>
    <dbReference type="NCBI Taxonomy" id="433684"/>
    <lineage>
        <taxon>Eukaryota</taxon>
        <taxon>Metazoa</taxon>
        <taxon>Chordata</taxon>
        <taxon>Craniata</taxon>
        <taxon>Vertebrata</taxon>
        <taxon>Euteleostomi</taxon>
        <taxon>Actinopterygii</taxon>
        <taxon>Neopterygii</taxon>
        <taxon>Teleostei</taxon>
        <taxon>Neoteleostei</taxon>
        <taxon>Acanthomorphata</taxon>
        <taxon>Eupercaria</taxon>
        <taxon>Tetraodontiformes</taxon>
        <taxon>Tetradontoidea</taxon>
        <taxon>Tetraodontidae</taxon>
        <taxon>Takifugu</taxon>
    </lineage>
</organism>
<reference evidence="2 3" key="1">
    <citation type="submission" date="2019-04" db="EMBL/GenBank/DDBJ databases">
        <title>Chromosome genome assembly for Takifugu flavidus.</title>
        <authorList>
            <person name="Xiao S."/>
        </authorList>
    </citation>
    <scope>NUCLEOTIDE SEQUENCE [LARGE SCALE GENOMIC DNA]</scope>
    <source>
        <strain evidence="2">HTHZ2018</strain>
        <tissue evidence="2">Muscle</tissue>
    </source>
</reference>
<keyword evidence="3" id="KW-1185">Reference proteome</keyword>